<evidence type="ECO:0000256" key="5">
    <source>
        <dbReference type="ARBA" id="ARBA00023136"/>
    </source>
</evidence>
<dbReference type="OrthoDB" id="5659892at2"/>
<protein>
    <submittedName>
        <fullName evidence="7">LPS export ABC transporter periplasmic protein LptC</fullName>
    </submittedName>
</protein>
<organism evidence="7 8">
    <name type="scientific">Oceanisphaera arctica</name>
    <dbReference type="NCBI Taxonomy" id="641510"/>
    <lineage>
        <taxon>Bacteria</taxon>
        <taxon>Pseudomonadati</taxon>
        <taxon>Pseudomonadota</taxon>
        <taxon>Gammaproteobacteria</taxon>
        <taxon>Aeromonadales</taxon>
        <taxon>Aeromonadaceae</taxon>
        <taxon>Oceanisphaera</taxon>
    </lineage>
</organism>
<gene>
    <name evidence="7" type="ORF">UN63_06385</name>
</gene>
<dbReference type="InterPro" id="IPR052363">
    <property type="entry name" value="LPS_export_LptC"/>
</dbReference>
<evidence type="ECO:0000256" key="1">
    <source>
        <dbReference type="ARBA" id="ARBA00022475"/>
    </source>
</evidence>
<dbReference type="AlphaFoldDB" id="A0A2P5TNS0"/>
<dbReference type="PANTHER" id="PTHR37481">
    <property type="entry name" value="LIPOPOLYSACCHARIDE EXPORT SYSTEM PROTEIN LPTC"/>
    <property type="match status" value="1"/>
</dbReference>
<proteinExistence type="predicted"/>
<dbReference type="InterPro" id="IPR026265">
    <property type="entry name" value="LptC"/>
</dbReference>
<evidence type="ECO:0000256" key="3">
    <source>
        <dbReference type="ARBA" id="ARBA00022692"/>
    </source>
</evidence>
<keyword evidence="8" id="KW-1185">Reference proteome</keyword>
<dbReference type="NCBIfam" id="TIGR04409">
    <property type="entry name" value="LptC_YrbK"/>
    <property type="match status" value="1"/>
</dbReference>
<evidence type="ECO:0000313" key="7">
    <source>
        <dbReference type="EMBL" id="PPL17165.1"/>
    </source>
</evidence>
<dbReference type="Proteomes" id="UP000242231">
    <property type="component" value="Unassembled WGS sequence"/>
</dbReference>
<sequence>MSRQIWWFGGLFLVALVCWQWFRPITDTPVNQQDYQPDFIAKNLSSVQYNQLGLPYRGLDAEYAEYYEPLAMTLMEKPVILLYSPDGQPQWQLSGDEGMINTNDNAVLNGTVVGRGLQPDALVRTLTTEYLELDFIKNQLRSNRNVQLNSPTFQAQGQGLLGKLDQQTVELLHETRATYFTTP</sequence>
<dbReference type="Gene3D" id="2.60.450.10">
    <property type="entry name" value="Lipopolysaccharide (LPS) transport protein A like domain"/>
    <property type="match status" value="1"/>
</dbReference>
<keyword evidence="3 6" id="KW-0812">Transmembrane</keyword>
<dbReference type="PANTHER" id="PTHR37481:SF1">
    <property type="entry name" value="LIPOPOLYSACCHARIDE EXPORT SYSTEM PROTEIN LPTC"/>
    <property type="match status" value="1"/>
</dbReference>
<evidence type="ECO:0000256" key="4">
    <source>
        <dbReference type="ARBA" id="ARBA00022989"/>
    </source>
</evidence>
<evidence type="ECO:0000313" key="8">
    <source>
        <dbReference type="Proteomes" id="UP000242231"/>
    </source>
</evidence>
<reference evidence="8" key="1">
    <citation type="submission" date="2016-11" db="EMBL/GenBank/DDBJ databases">
        <authorList>
            <person name="Sisinthy S."/>
            <person name="Ara S."/>
            <person name="Gundlapally S.R."/>
        </authorList>
    </citation>
    <scope>NUCLEOTIDE SEQUENCE [LARGE SCALE GENOMIC DNA]</scope>
    <source>
        <strain evidence="8">V1-41</strain>
    </source>
</reference>
<dbReference type="GO" id="GO:0017089">
    <property type="term" value="F:glycolipid transfer activity"/>
    <property type="evidence" value="ECO:0007669"/>
    <property type="project" value="TreeGrafter"/>
</dbReference>
<dbReference type="PIRSF" id="PIRSF028513">
    <property type="entry name" value="LptC"/>
    <property type="match status" value="1"/>
</dbReference>
<accession>A0A2P5TNS0</accession>
<keyword evidence="1" id="KW-1003">Cell membrane</keyword>
<dbReference type="GO" id="GO:0015221">
    <property type="term" value="F:lipopolysaccharide transmembrane transporter activity"/>
    <property type="evidence" value="ECO:0007669"/>
    <property type="project" value="InterPro"/>
</dbReference>
<dbReference type="GO" id="GO:0030288">
    <property type="term" value="C:outer membrane-bounded periplasmic space"/>
    <property type="evidence" value="ECO:0007669"/>
    <property type="project" value="TreeGrafter"/>
</dbReference>
<dbReference type="InterPro" id="IPR010664">
    <property type="entry name" value="LipoPS_assembly_LptC-rel"/>
</dbReference>
<feature type="transmembrane region" description="Helical" evidence="6">
    <location>
        <begin position="5"/>
        <end position="22"/>
    </location>
</feature>
<keyword evidence="4 6" id="KW-1133">Transmembrane helix</keyword>
<dbReference type="Pfam" id="PF06835">
    <property type="entry name" value="LptC"/>
    <property type="match status" value="1"/>
</dbReference>
<comment type="caution">
    <text evidence="7">The sequence shown here is derived from an EMBL/GenBank/DDBJ whole genome shotgun (WGS) entry which is preliminary data.</text>
</comment>
<keyword evidence="2" id="KW-0997">Cell inner membrane</keyword>
<dbReference type="RefSeq" id="WP_104485947.1">
    <property type="nucleotide sequence ID" value="NZ_BMYB01000001.1"/>
</dbReference>
<dbReference type="EMBL" id="MPZM01000009">
    <property type="protein sequence ID" value="PPL17165.1"/>
    <property type="molecule type" value="Genomic_DNA"/>
</dbReference>
<keyword evidence="5 6" id="KW-0472">Membrane</keyword>
<evidence type="ECO:0000256" key="6">
    <source>
        <dbReference type="SAM" id="Phobius"/>
    </source>
</evidence>
<dbReference type="GO" id="GO:0005886">
    <property type="term" value="C:plasma membrane"/>
    <property type="evidence" value="ECO:0007669"/>
    <property type="project" value="InterPro"/>
</dbReference>
<evidence type="ECO:0000256" key="2">
    <source>
        <dbReference type="ARBA" id="ARBA00022519"/>
    </source>
</evidence>
<name>A0A2P5TNS0_9GAMM</name>